<dbReference type="InterPro" id="IPR012902">
    <property type="entry name" value="N_methyl_site"/>
</dbReference>
<name>A0A0G3BQ45_9BURK</name>
<dbReference type="STRING" id="413882.AAW51_2785"/>
<reference evidence="2 3" key="1">
    <citation type="submission" date="2015-05" db="EMBL/GenBank/DDBJ databases">
        <authorList>
            <person name="Tang B."/>
            <person name="Yu Y."/>
        </authorList>
    </citation>
    <scope>NUCLEOTIDE SEQUENCE [LARGE SCALE GENOMIC DNA]</scope>
    <source>
        <strain evidence="2 3">DSM 7029</strain>
    </source>
</reference>
<feature type="transmembrane region" description="Helical" evidence="1">
    <location>
        <begin position="25"/>
        <end position="47"/>
    </location>
</feature>
<dbReference type="EMBL" id="CP011371">
    <property type="protein sequence ID" value="AKJ29476.1"/>
    <property type="molecule type" value="Genomic_DNA"/>
</dbReference>
<evidence type="ECO:0000313" key="2">
    <source>
        <dbReference type="EMBL" id="AKJ29476.1"/>
    </source>
</evidence>
<dbReference type="Pfam" id="PF07963">
    <property type="entry name" value="N_methyl"/>
    <property type="match status" value="1"/>
</dbReference>
<dbReference type="NCBIfam" id="TIGR02532">
    <property type="entry name" value="IV_pilin_GFxxxE"/>
    <property type="match status" value="1"/>
</dbReference>
<keyword evidence="1" id="KW-1133">Transmembrane helix</keyword>
<dbReference type="Pfam" id="PF16074">
    <property type="entry name" value="PilW"/>
    <property type="match status" value="1"/>
</dbReference>
<keyword evidence="3" id="KW-1185">Reference proteome</keyword>
<organism evidence="2 3">
    <name type="scientific">Caldimonas brevitalea</name>
    <dbReference type="NCBI Taxonomy" id="413882"/>
    <lineage>
        <taxon>Bacteria</taxon>
        <taxon>Pseudomonadati</taxon>
        <taxon>Pseudomonadota</taxon>
        <taxon>Betaproteobacteria</taxon>
        <taxon>Burkholderiales</taxon>
        <taxon>Sphaerotilaceae</taxon>
        <taxon>Caldimonas</taxon>
    </lineage>
</organism>
<evidence type="ECO:0000313" key="3">
    <source>
        <dbReference type="Proteomes" id="UP000035352"/>
    </source>
</evidence>
<dbReference type="AlphaFoldDB" id="A0A0G3BQ45"/>
<proteinExistence type="predicted"/>
<keyword evidence="1" id="KW-0812">Transmembrane</keyword>
<dbReference type="InterPro" id="IPR032092">
    <property type="entry name" value="PilW"/>
</dbReference>
<dbReference type="OrthoDB" id="5296662at2"/>
<dbReference type="PROSITE" id="PS00409">
    <property type="entry name" value="PROKAR_NTER_METHYL"/>
    <property type="match status" value="1"/>
</dbReference>
<dbReference type="KEGG" id="pbh:AAW51_2785"/>
<protein>
    <submittedName>
        <fullName evidence="2">Type IV pilus assembly protein PilW</fullName>
    </submittedName>
</protein>
<evidence type="ECO:0000256" key="1">
    <source>
        <dbReference type="SAM" id="Phobius"/>
    </source>
</evidence>
<sequence>MPYTPTAFPPRRGTTARRRSHGMTLVELMVALTISLFIVGFLLTMYVNAARSKTELDKTSRQIENGRYAMDLLREDIEMAGYFGPLPQGAGYEYAYDTPAPDPCATAKADLGFKDDPWTLPPGVQGIAPNTDLACLPNRKAGTAAVVVRRLDPTPVEDLDAAVTANNFHLQTSFCYEDPKRFVFSDQPADFTLRRAFDGTACTGRNFAQRYLQRIYYVAACGRCDPSDNLPTLKRAELVDGAWQLRSLADGIDDLQFEYGFDDPAGTGPGVPPPGTPDVFSSALGAAAPSDAWANAVAVRVFLMSRTVVATRGYKDPADITYDMGPRGQIPAFEDGYKRRVYASQVRIQNISGMRETP</sequence>
<dbReference type="GO" id="GO:0043683">
    <property type="term" value="P:type IV pilus assembly"/>
    <property type="evidence" value="ECO:0007669"/>
    <property type="project" value="InterPro"/>
</dbReference>
<dbReference type="Proteomes" id="UP000035352">
    <property type="component" value="Chromosome"/>
</dbReference>
<gene>
    <name evidence="2" type="primary">pilW</name>
    <name evidence="2" type="ORF">AAW51_2785</name>
</gene>
<keyword evidence="1" id="KW-0472">Membrane</keyword>
<accession>A0A0G3BQ45</accession>